<name>A0A6A3N6Q4_9STRA</name>
<feature type="compositionally biased region" description="Polar residues" evidence="1">
    <location>
        <begin position="55"/>
        <end position="82"/>
    </location>
</feature>
<dbReference type="Proteomes" id="UP000435112">
    <property type="component" value="Unassembled WGS sequence"/>
</dbReference>
<evidence type="ECO:0000256" key="1">
    <source>
        <dbReference type="SAM" id="MobiDB-lite"/>
    </source>
</evidence>
<evidence type="ECO:0000313" key="3">
    <source>
        <dbReference type="Proteomes" id="UP000435112"/>
    </source>
</evidence>
<gene>
    <name evidence="2" type="ORF">PR002_g5664</name>
</gene>
<feature type="region of interest" description="Disordered" evidence="1">
    <location>
        <begin position="47"/>
        <end position="82"/>
    </location>
</feature>
<evidence type="ECO:0000313" key="2">
    <source>
        <dbReference type="EMBL" id="KAE9039105.1"/>
    </source>
</evidence>
<proteinExistence type="predicted"/>
<protein>
    <submittedName>
        <fullName evidence="2">Uncharacterized protein</fullName>
    </submittedName>
</protein>
<accession>A0A6A3N6Q4</accession>
<sequence length="82" mass="9025">MAPRVWLMLMLLPGSMKNGGSDHLLHSRTRERSHCLDCPTAAHSPVYPWTPAPPSRSSIPDRTSQSRPSSRCTTAGSLHSFL</sequence>
<dbReference type="EMBL" id="QXFU01000244">
    <property type="protein sequence ID" value="KAE9039105.1"/>
    <property type="molecule type" value="Genomic_DNA"/>
</dbReference>
<reference evidence="2 3" key="1">
    <citation type="submission" date="2018-09" db="EMBL/GenBank/DDBJ databases">
        <title>Genomic investigation of the strawberry pathogen Phytophthora fragariae indicates pathogenicity is determined by transcriptional variation in three key races.</title>
        <authorList>
            <person name="Adams T.M."/>
            <person name="Armitage A.D."/>
            <person name="Sobczyk M.K."/>
            <person name="Bates H.J."/>
            <person name="Dunwell J.M."/>
            <person name="Nellist C.F."/>
            <person name="Harrison R.J."/>
        </authorList>
    </citation>
    <scope>NUCLEOTIDE SEQUENCE [LARGE SCALE GENOMIC DNA]</scope>
    <source>
        <strain evidence="2 3">SCRP324</strain>
    </source>
</reference>
<comment type="caution">
    <text evidence="2">The sequence shown here is derived from an EMBL/GenBank/DDBJ whole genome shotgun (WGS) entry which is preliminary data.</text>
</comment>
<organism evidence="2 3">
    <name type="scientific">Phytophthora rubi</name>
    <dbReference type="NCBI Taxonomy" id="129364"/>
    <lineage>
        <taxon>Eukaryota</taxon>
        <taxon>Sar</taxon>
        <taxon>Stramenopiles</taxon>
        <taxon>Oomycota</taxon>
        <taxon>Peronosporomycetes</taxon>
        <taxon>Peronosporales</taxon>
        <taxon>Peronosporaceae</taxon>
        <taxon>Phytophthora</taxon>
    </lineage>
</organism>
<dbReference type="AlphaFoldDB" id="A0A6A3N6Q4"/>